<evidence type="ECO:0000259" key="2">
    <source>
        <dbReference type="PROSITE" id="PS50278"/>
    </source>
</evidence>
<reference evidence="4 5" key="1">
    <citation type="journal article" date="2018" name="Gigascience">
        <title>Genomes of trombidid mites reveal novel predicted allergens and laterally-transferred genes associated with secondary metabolism.</title>
        <authorList>
            <person name="Dong X."/>
            <person name="Chaisiri K."/>
            <person name="Xia D."/>
            <person name="Armstrong S.D."/>
            <person name="Fang Y."/>
            <person name="Donnelly M.J."/>
            <person name="Kadowaki T."/>
            <person name="McGarry J.W."/>
            <person name="Darby A.C."/>
            <person name="Makepeace B.L."/>
        </authorList>
    </citation>
    <scope>NUCLEOTIDE SEQUENCE [LARGE SCALE GENOMIC DNA]</scope>
    <source>
        <strain evidence="4">UoL-WK</strain>
    </source>
</reference>
<reference evidence="4" key="2">
    <citation type="submission" date="2018-11" db="EMBL/GenBank/DDBJ databases">
        <title>Trombidioid mite genomics.</title>
        <authorList>
            <person name="Dong X."/>
        </authorList>
    </citation>
    <scope>NUCLEOTIDE SEQUENCE</scope>
    <source>
        <strain evidence="4">UoL-WK</strain>
    </source>
</reference>
<sequence length="156" mass="17990">MLRAVNKCKFTLLTLWLSLLLFTAVDADNNNTDDVIYEVESKVERAVRHGTHVYQQGACRDPKPRIIYPPHSSSKVYFPRGTILHRCGDDVGCCHHSAYSCQAVESEVVELYFMIFSPTLEHKHRRSRRLQVPEKLSFVNHTRCACKNINEELNEV</sequence>
<feature type="signal peptide" evidence="1">
    <location>
        <begin position="1"/>
        <end position="27"/>
    </location>
</feature>
<feature type="domain" description="Platelet-derived growth factor (PDGF) family profile" evidence="2">
    <location>
        <begin position="70"/>
        <end position="151"/>
    </location>
</feature>
<feature type="chain" id="PRO_5033399017" description="Platelet-derived growth factor (PDGF) family profile domain-containing protein" evidence="1">
    <location>
        <begin position="28"/>
        <end position="156"/>
    </location>
</feature>
<dbReference type="GO" id="GO:0035099">
    <property type="term" value="P:hemocyte migration"/>
    <property type="evidence" value="ECO:0007669"/>
    <property type="project" value="TreeGrafter"/>
</dbReference>
<dbReference type="AlphaFoldDB" id="A0A3S3PPF7"/>
<dbReference type="Pfam" id="PF00341">
    <property type="entry name" value="PDGF"/>
    <property type="match status" value="1"/>
</dbReference>
<name>A0A3S3PPF7_9ACAR</name>
<evidence type="ECO:0000313" key="5">
    <source>
        <dbReference type="Proteomes" id="UP000285301"/>
    </source>
</evidence>
<dbReference type="PANTHER" id="PTHR21719:SF1">
    <property type="entry name" value="FI06402P-RELATED"/>
    <property type="match status" value="1"/>
</dbReference>
<dbReference type="EMBL" id="NCKU01002617">
    <property type="protein sequence ID" value="RWS09193.1"/>
    <property type="molecule type" value="Genomic_DNA"/>
</dbReference>
<organism evidence="4 5">
    <name type="scientific">Dinothrombium tinctorium</name>
    <dbReference type="NCBI Taxonomy" id="1965070"/>
    <lineage>
        <taxon>Eukaryota</taxon>
        <taxon>Metazoa</taxon>
        <taxon>Ecdysozoa</taxon>
        <taxon>Arthropoda</taxon>
        <taxon>Chelicerata</taxon>
        <taxon>Arachnida</taxon>
        <taxon>Acari</taxon>
        <taxon>Acariformes</taxon>
        <taxon>Trombidiformes</taxon>
        <taxon>Prostigmata</taxon>
        <taxon>Anystina</taxon>
        <taxon>Parasitengona</taxon>
        <taxon>Trombidioidea</taxon>
        <taxon>Trombidiidae</taxon>
        <taxon>Dinothrombium</taxon>
    </lineage>
</organism>
<dbReference type="Proteomes" id="UP000285301">
    <property type="component" value="Unassembled WGS sequence"/>
</dbReference>
<protein>
    <recommendedName>
        <fullName evidence="2">Platelet-derived growth factor (PDGF) family profile domain-containing protein</fullName>
    </recommendedName>
</protein>
<evidence type="ECO:0000313" key="4">
    <source>
        <dbReference type="EMBL" id="RWS13859.1"/>
    </source>
</evidence>
<dbReference type="EMBL" id="NCKU01000866">
    <property type="protein sequence ID" value="RWS13859.1"/>
    <property type="molecule type" value="Genomic_DNA"/>
</dbReference>
<keyword evidence="5" id="KW-1185">Reference proteome</keyword>
<dbReference type="PANTHER" id="PTHR21719">
    <property type="entry name" value="FI06402P-RELATED"/>
    <property type="match status" value="1"/>
</dbReference>
<dbReference type="Gene3D" id="2.10.90.10">
    <property type="entry name" value="Cystine-knot cytokines"/>
    <property type="match status" value="1"/>
</dbReference>
<comment type="caution">
    <text evidence="4">The sequence shown here is derived from an EMBL/GenBank/DDBJ whole genome shotgun (WGS) entry which is preliminary data.</text>
</comment>
<dbReference type="GO" id="GO:0016020">
    <property type="term" value="C:membrane"/>
    <property type="evidence" value="ECO:0007669"/>
    <property type="project" value="InterPro"/>
</dbReference>
<gene>
    <name evidence="4" type="ORF">B4U79_17954</name>
    <name evidence="3" type="ORF">B4U79_18131</name>
</gene>
<dbReference type="STRING" id="1965070.A0A3S3PPF7"/>
<dbReference type="GO" id="GO:0008083">
    <property type="term" value="F:growth factor activity"/>
    <property type="evidence" value="ECO:0007669"/>
    <property type="project" value="InterPro"/>
</dbReference>
<dbReference type="InterPro" id="IPR029034">
    <property type="entry name" value="Cystine-knot_cytokine"/>
</dbReference>
<accession>A0A3S3PPF7</accession>
<dbReference type="PROSITE" id="PS50278">
    <property type="entry name" value="PDGF_2"/>
    <property type="match status" value="1"/>
</dbReference>
<evidence type="ECO:0000256" key="1">
    <source>
        <dbReference type="SAM" id="SignalP"/>
    </source>
</evidence>
<proteinExistence type="predicted"/>
<dbReference type="OrthoDB" id="6370328at2759"/>
<keyword evidence="1" id="KW-0732">Signal</keyword>
<dbReference type="SUPFAM" id="SSF57501">
    <property type="entry name" value="Cystine-knot cytokines"/>
    <property type="match status" value="1"/>
</dbReference>
<dbReference type="InterPro" id="IPR000072">
    <property type="entry name" value="PDGF/VEGF_dom"/>
</dbReference>
<evidence type="ECO:0000313" key="3">
    <source>
        <dbReference type="EMBL" id="RWS09193.1"/>
    </source>
</evidence>